<name>A0A5P1FQV3_ASPOF</name>
<protein>
    <submittedName>
        <fullName evidence="1">Uncharacterized protein</fullName>
    </submittedName>
</protein>
<proteinExistence type="predicted"/>
<sequence>MGLKLQASKAFRRMDSNGLRLPDVALHSNSLEPSTWRGVHDQDIVCNSVESSWEMWSSLKLWSCQSIYLASHRALSTIVMIEFAASDGGSPNAPESNNAYSVAARGGQFVDPDATEPASCD</sequence>
<dbReference type="EMBL" id="CM007381">
    <property type="protein sequence ID" value="ONK79091.1"/>
    <property type="molecule type" value="Genomic_DNA"/>
</dbReference>
<evidence type="ECO:0000313" key="2">
    <source>
        <dbReference type="Proteomes" id="UP000243459"/>
    </source>
</evidence>
<gene>
    <name evidence="1" type="ORF">A4U43_C01F2850</name>
</gene>
<dbReference type="AlphaFoldDB" id="A0A5P1FQV3"/>
<dbReference type="Proteomes" id="UP000243459">
    <property type="component" value="Chromosome 1"/>
</dbReference>
<organism evidence="1 2">
    <name type="scientific">Asparagus officinalis</name>
    <name type="common">Garden asparagus</name>
    <dbReference type="NCBI Taxonomy" id="4686"/>
    <lineage>
        <taxon>Eukaryota</taxon>
        <taxon>Viridiplantae</taxon>
        <taxon>Streptophyta</taxon>
        <taxon>Embryophyta</taxon>
        <taxon>Tracheophyta</taxon>
        <taxon>Spermatophyta</taxon>
        <taxon>Magnoliopsida</taxon>
        <taxon>Liliopsida</taxon>
        <taxon>Asparagales</taxon>
        <taxon>Asparagaceae</taxon>
        <taxon>Asparagoideae</taxon>
        <taxon>Asparagus</taxon>
    </lineage>
</organism>
<dbReference type="Gramene" id="ONK79091">
    <property type="protein sequence ID" value="ONK79091"/>
    <property type="gene ID" value="A4U43_C01F2850"/>
</dbReference>
<accession>A0A5P1FQV3</accession>
<keyword evidence="2" id="KW-1185">Reference proteome</keyword>
<reference evidence="2" key="1">
    <citation type="journal article" date="2017" name="Nat. Commun.">
        <title>The asparagus genome sheds light on the origin and evolution of a young Y chromosome.</title>
        <authorList>
            <person name="Harkess A."/>
            <person name="Zhou J."/>
            <person name="Xu C."/>
            <person name="Bowers J.E."/>
            <person name="Van der Hulst R."/>
            <person name="Ayyampalayam S."/>
            <person name="Mercati F."/>
            <person name="Riccardi P."/>
            <person name="McKain M.R."/>
            <person name="Kakrana A."/>
            <person name="Tang H."/>
            <person name="Ray J."/>
            <person name="Groenendijk J."/>
            <person name="Arikit S."/>
            <person name="Mathioni S.M."/>
            <person name="Nakano M."/>
            <person name="Shan H."/>
            <person name="Telgmann-Rauber A."/>
            <person name="Kanno A."/>
            <person name="Yue Z."/>
            <person name="Chen H."/>
            <person name="Li W."/>
            <person name="Chen Y."/>
            <person name="Xu X."/>
            <person name="Zhang Y."/>
            <person name="Luo S."/>
            <person name="Chen H."/>
            <person name="Gao J."/>
            <person name="Mao Z."/>
            <person name="Pires J.C."/>
            <person name="Luo M."/>
            <person name="Kudrna D."/>
            <person name="Wing R.A."/>
            <person name="Meyers B.C."/>
            <person name="Yi K."/>
            <person name="Kong H."/>
            <person name="Lavrijsen P."/>
            <person name="Sunseri F."/>
            <person name="Falavigna A."/>
            <person name="Ye Y."/>
            <person name="Leebens-Mack J.H."/>
            <person name="Chen G."/>
        </authorList>
    </citation>
    <scope>NUCLEOTIDE SEQUENCE [LARGE SCALE GENOMIC DNA]</scope>
    <source>
        <strain evidence="2">cv. DH0086</strain>
    </source>
</reference>
<evidence type="ECO:0000313" key="1">
    <source>
        <dbReference type="EMBL" id="ONK79091.1"/>
    </source>
</evidence>